<dbReference type="SMART" id="SM00343">
    <property type="entry name" value="ZnF_C2HC"/>
    <property type="match status" value="2"/>
</dbReference>
<dbReference type="GO" id="GO:0008270">
    <property type="term" value="F:zinc ion binding"/>
    <property type="evidence" value="ECO:0007669"/>
    <property type="project" value="UniProtKB-KW"/>
</dbReference>
<evidence type="ECO:0000256" key="4">
    <source>
        <dbReference type="ARBA" id="ARBA00023268"/>
    </source>
</evidence>
<evidence type="ECO:0000256" key="3">
    <source>
        <dbReference type="ARBA" id="ARBA00023125"/>
    </source>
</evidence>
<dbReference type="SUPFAM" id="SSF56672">
    <property type="entry name" value="DNA/RNA polymerases"/>
    <property type="match status" value="1"/>
</dbReference>
<gene>
    <name evidence="9" type="ORF">J8273_8957</name>
</gene>
<proteinExistence type="predicted"/>
<dbReference type="InterPro" id="IPR041588">
    <property type="entry name" value="Integrase_H2C2"/>
</dbReference>
<dbReference type="PANTHER" id="PTHR37984">
    <property type="entry name" value="PROTEIN CBG26694"/>
    <property type="match status" value="1"/>
</dbReference>
<name>A0A8J6AZE2_9EUKA</name>
<evidence type="ECO:0000259" key="7">
    <source>
        <dbReference type="PROSITE" id="PS50158"/>
    </source>
</evidence>
<keyword evidence="5" id="KW-0862">Zinc</keyword>
<feature type="domain" description="Reverse transcriptase" evidence="8">
    <location>
        <begin position="467"/>
        <end position="646"/>
    </location>
</feature>
<dbReference type="InterPro" id="IPR041577">
    <property type="entry name" value="RT_RNaseH_2"/>
</dbReference>
<dbReference type="InterPro" id="IPR043128">
    <property type="entry name" value="Rev_trsase/Diguanyl_cyclase"/>
</dbReference>
<accession>A0A8J6AZE2</accession>
<keyword evidence="3" id="KW-0238">DNA-binding</keyword>
<dbReference type="PROSITE" id="PS50158">
    <property type="entry name" value="ZF_CCHC"/>
    <property type="match status" value="2"/>
</dbReference>
<evidence type="ECO:0000313" key="10">
    <source>
        <dbReference type="Proteomes" id="UP000717585"/>
    </source>
</evidence>
<feature type="domain" description="CCHC-type" evidence="7">
    <location>
        <begin position="258"/>
        <end position="275"/>
    </location>
</feature>
<dbReference type="InterPro" id="IPR043502">
    <property type="entry name" value="DNA/RNA_pol_sf"/>
</dbReference>
<dbReference type="OrthoDB" id="5593162at2759"/>
<evidence type="ECO:0000259" key="8">
    <source>
        <dbReference type="PROSITE" id="PS50878"/>
    </source>
</evidence>
<comment type="caution">
    <text evidence="9">The sequence shown here is derived from an EMBL/GenBank/DDBJ whole genome shotgun (WGS) entry which is preliminary data.</text>
</comment>
<keyword evidence="2" id="KW-0378">Hydrolase</keyword>
<keyword evidence="4" id="KW-0511">Multifunctional enzyme</keyword>
<organism evidence="9 10">
    <name type="scientific">Carpediemonas membranifera</name>
    <dbReference type="NCBI Taxonomy" id="201153"/>
    <lineage>
        <taxon>Eukaryota</taxon>
        <taxon>Metamonada</taxon>
        <taxon>Carpediemonas-like organisms</taxon>
        <taxon>Carpediemonas</taxon>
    </lineage>
</organism>
<evidence type="ECO:0000256" key="2">
    <source>
        <dbReference type="ARBA" id="ARBA00022750"/>
    </source>
</evidence>
<dbReference type="InterPro" id="IPR050951">
    <property type="entry name" value="Retrovirus_Pol_polyprotein"/>
</dbReference>
<dbReference type="Proteomes" id="UP000717585">
    <property type="component" value="Unassembled WGS sequence"/>
</dbReference>
<keyword evidence="2" id="KW-0064">Aspartyl protease</keyword>
<dbReference type="Gene3D" id="4.10.60.10">
    <property type="entry name" value="Zinc finger, CCHC-type"/>
    <property type="match status" value="1"/>
</dbReference>
<dbReference type="GO" id="GO:0004190">
    <property type="term" value="F:aspartic-type endopeptidase activity"/>
    <property type="evidence" value="ECO:0007669"/>
    <property type="project" value="UniProtKB-KW"/>
</dbReference>
<sequence length="1056" mass="117743">MGEDVTIGPPMKDLTIEEYMRVRDIYDEYSLEADDGKHRKPFHSLVKPALKRQVLRETGKSRIDEFVEPTCATNGNGSVSTQQYMKHQDDVKKARRAHQKKEDAFWKKSIEELVLPTEVFARTQLLTNGPEKSVSEVLNRISARAAVLFQKIEDIPIDATKRLILEACKHEGQHAILQGVVDACTDSAGVMQSVMLWERKKREAMKQFGLLEPPTSSTSKKDVQKQEQGQKKLHCYNCGGGGHMAKDCPEPKIAGGTRRCYRCGKVGHVAKDCPDASKPDQCLVFASGVGSKVWECSMSVGLKEHVVRLDTCASSNFIPPELAREWGIRTKWADRWVKLGDNSTARVLTGGSKKVRLALKKDVDVTLHWDVIAGCKPTICFRTLAELGLINVEATTTDVDGDEELLATMDEQIREEYADCFGPADGAADLKPYKISLSDDAVPYFELPRRRQPEIEQALSGHLKKLEEAKIIRRSKSPWSSRVVMAKKKGGEWRPCINYIRLNKFIEDPQHDLPAIDDIMTMLEGKVKFAALDASSAFHQVPVEEGTQELLAFTTPDGHFTYNTMPFGLSTAAGHMQAALEEAFADMLGTACLIYVDDILVFGETVEEYEANLRHVMDRVRERKIKLNEKKCAFNLDEVEYLGWTVSKEGRSVPEWRVEGVQKLAPAHNVSDVRALLGIFNFFAKFIPGYADLAEPIRRMELKDAPPWGPDQDRALEALKKAVTSAPVLTHPDPAKRLALYTDASDKGVGAVLMQEDEGGKRPIMFLSKALSGSQRRWSTYRKEAFAIVHAIRKARRLLATQEFKVWCDHRNLAYVWGANDDMVQRWALELANYKFDVEHVPGSLNEIADGLSRAALAEEQAKQEQEDIPDQSRTESDEDGPAAAGAETEESKPRPQGQLLFRVDEFRTTQEASPTLPESQKEARFKEVHGAGKGHHGVQQTLWKLEDIGLSWDGAEADVSTMVKRCPVCQKSGMGGDPYQSSAARAAGTVWSSVRGHHRHERGRRRVPEHPDSCGRNVAMGHPGPAEDSVVTRNHRGIAEVLPHPLPDAGRVGSR</sequence>
<dbReference type="CDD" id="cd01647">
    <property type="entry name" value="RT_LTR"/>
    <property type="match status" value="1"/>
</dbReference>
<feature type="region of interest" description="Disordered" evidence="6">
    <location>
        <begin position="857"/>
        <end position="898"/>
    </location>
</feature>
<dbReference type="Pfam" id="PF00098">
    <property type="entry name" value="zf-CCHC"/>
    <property type="match status" value="2"/>
</dbReference>
<feature type="domain" description="CCHC-type" evidence="7">
    <location>
        <begin position="235"/>
        <end position="250"/>
    </location>
</feature>
<dbReference type="Pfam" id="PF17919">
    <property type="entry name" value="RT_RNaseH_2"/>
    <property type="match status" value="1"/>
</dbReference>
<keyword evidence="10" id="KW-1185">Reference proteome</keyword>
<dbReference type="SUPFAM" id="SSF57756">
    <property type="entry name" value="Retrovirus zinc finger-like domains"/>
    <property type="match status" value="1"/>
</dbReference>
<dbReference type="InterPro" id="IPR000477">
    <property type="entry name" value="RT_dom"/>
</dbReference>
<feature type="compositionally biased region" description="Basic and acidic residues" evidence="6">
    <location>
        <begin position="860"/>
        <end position="876"/>
    </location>
</feature>
<keyword evidence="5" id="KW-0863">Zinc-finger</keyword>
<dbReference type="PANTHER" id="PTHR37984:SF5">
    <property type="entry name" value="PROTEIN NYNRIN-LIKE"/>
    <property type="match status" value="1"/>
</dbReference>
<dbReference type="AlphaFoldDB" id="A0A8J6AZE2"/>
<evidence type="ECO:0000256" key="6">
    <source>
        <dbReference type="SAM" id="MobiDB-lite"/>
    </source>
</evidence>
<feature type="region of interest" description="Disordered" evidence="6">
    <location>
        <begin position="998"/>
        <end position="1031"/>
    </location>
</feature>
<keyword evidence="5" id="KW-0479">Metal-binding</keyword>
<evidence type="ECO:0000256" key="1">
    <source>
        <dbReference type="ARBA" id="ARBA00022670"/>
    </source>
</evidence>
<keyword evidence="1" id="KW-0645">Protease</keyword>
<dbReference type="EMBL" id="JAHDYR010000069">
    <property type="protein sequence ID" value="KAG9389657.1"/>
    <property type="molecule type" value="Genomic_DNA"/>
</dbReference>
<dbReference type="Pfam" id="PF17921">
    <property type="entry name" value="Integrase_H2C2"/>
    <property type="match status" value="1"/>
</dbReference>
<dbReference type="CDD" id="cd09274">
    <property type="entry name" value="RNase_HI_RT_Ty3"/>
    <property type="match status" value="1"/>
</dbReference>
<dbReference type="Gene3D" id="3.30.70.270">
    <property type="match status" value="2"/>
</dbReference>
<dbReference type="InterPro" id="IPR036875">
    <property type="entry name" value="Znf_CCHC_sf"/>
</dbReference>
<dbReference type="PROSITE" id="PS50878">
    <property type="entry name" value="RT_POL"/>
    <property type="match status" value="1"/>
</dbReference>
<evidence type="ECO:0000256" key="5">
    <source>
        <dbReference type="PROSITE-ProRule" id="PRU00047"/>
    </source>
</evidence>
<reference evidence="9" key="1">
    <citation type="submission" date="2021-05" db="EMBL/GenBank/DDBJ databases">
        <title>A free-living protist that lacks canonical eukaryotic 1 DNA replication and segregation systems.</title>
        <authorList>
            <person name="Salas-Leiva D.E."/>
            <person name="Tromer E.C."/>
            <person name="Curtis B.A."/>
            <person name="Jerlstrom-Hultqvist J."/>
            <person name="Kolisko M."/>
            <person name="Yi Z."/>
            <person name="Salas-Leiva J.S."/>
            <person name="Gallot-Lavallee L."/>
            <person name="Kops G.J.P.L."/>
            <person name="Archibald J.M."/>
            <person name="Simpson A.G.B."/>
            <person name="Roger A.J."/>
        </authorList>
    </citation>
    <scope>NUCLEOTIDE SEQUENCE</scope>
    <source>
        <strain evidence="9">BICM</strain>
    </source>
</reference>
<dbReference type="GO" id="GO:0003677">
    <property type="term" value="F:DNA binding"/>
    <property type="evidence" value="ECO:0007669"/>
    <property type="project" value="UniProtKB-KW"/>
</dbReference>
<dbReference type="Gene3D" id="3.10.10.10">
    <property type="entry name" value="HIV Type 1 Reverse Transcriptase, subunit A, domain 1"/>
    <property type="match status" value="1"/>
</dbReference>
<dbReference type="GO" id="GO:0006508">
    <property type="term" value="P:proteolysis"/>
    <property type="evidence" value="ECO:0007669"/>
    <property type="project" value="UniProtKB-KW"/>
</dbReference>
<protein>
    <submittedName>
        <fullName evidence="9">Zinc knuckle</fullName>
    </submittedName>
</protein>
<dbReference type="Pfam" id="PF00078">
    <property type="entry name" value="RVT_1"/>
    <property type="match status" value="1"/>
</dbReference>
<dbReference type="InterPro" id="IPR001878">
    <property type="entry name" value="Znf_CCHC"/>
</dbReference>
<evidence type="ECO:0000313" key="9">
    <source>
        <dbReference type="EMBL" id="KAG9389657.1"/>
    </source>
</evidence>
<dbReference type="Gene3D" id="1.10.340.70">
    <property type="match status" value="1"/>
</dbReference>